<keyword evidence="3 11" id="KW-0328">Glycosyltransferase</keyword>
<evidence type="ECO:0000256" key="7">
    <source>
        <dbReference type="ARBA" id="ARBA00022984"/>
    </source>
</evidence>
<comment type="caution">
    <text evidence="13">The sequence shown here is derived from an EMBL/GenBank/DDBJ whole genome shotgun (WGS) entry which is preliminary data.</text>
</comment>
<evidence type="ECO:0000256" key="1">
    <source>
        <dbReference type="ARBA" id="ARBA00022475"/>
    </source>
</evidence>
<evidence type="ECO:0000256" key="5">
    <source>
        <dbReference type="ARBA" id="ARBA00022692"/>
    </source>
</evidence>
<evidence type="ECO:0000313" key="14">
    <source>
        <dbReference type="Proteomes" id="UP000030380"/>
    </source>
</evidence>
<evidence type="ECO:0000259" key="12">
    <source>
        <dbReference type="Pfam" id="PF00912"/>
    </source>
</evidence>
<comment type="catalytic activity">
    <reaction evidence="11">
        <text>[GlcNAc-(1-&gt;4)-Mur2Ac(oyl-L-Ala-gamma-D-Glu-L-Lys-D-Ala-D-Ala)](n)-di-trans,octa-cis-undecaprenyl diphosphate + beta-D-GlcNAc-(1-&gt;4)-Mur2Ac(oyl-L-Ala-gamma-D-Glu-L-Lys-D-Ala-D-Ala)-di-trans,octa-cis-undecaprenyl diphosphate = [GlcNAc-(1-&gt;4)-Mur2Ac(oyl-L-Ala-gamma-D-Glu-L-Lys-D-Ala-D-Ala)](n+1)-di-trans,octa-cis-undecaprenyl diphosphate + di-trans,octa-cis-undecaprenyl diphosphate + H(+)</text>
        <dbReference type="Rhea" id="RHEA:23708"/>
        <dbReference type="Rhea" id="RHEA-COMP:9602"/>
        <dbReference type="Rhea" id="RHEA-COMP:9603"/>
        <dbReference type="ChEBI" id="CHEBI:15378"/>
        <dbReference type="ChEBI" id="CHEBI:58405"/>
        <dbReference type="ChEBI" id="CHEBI:60033"/>
        <dbReference type="ChEBI" id="CHEBI:78435"/>
        <dbReference type="EC" id="2.4.99.28"/>
    </reaction>
</comment>
<evidence type="ECO:0000256" key="4">
    <source>
        <dbReference type="ARBA" id="ARBA00022679"/>
    </source>
</evidence>
<keyword evidence="2 11" id="KW-0997">Cell inner membrane</keyword>
<dbReference type="GO" id="GO:0016763">
    <property type="term" value="F:pentosyltransferase activity"/>
    <property type="evidence" value="ECO:0007669"/>
    <property type="project" value="InterPro"/>
</dbReference>
<evidence type="ECO:0000256" key="9">
    <source>
        <dbReference type="ARBA" id="ARBA00023136"/>
    </source>
</evidence>
<comment type="function">
    <text evidence="11">Peptidoglycan polymerase that catalyzes glycan chain elongation from lipid-linked precursors.</text>
</comment>
<sequence>MKRMKKCGLWHQLRTKPRKTVCKWAMRFLLALLALTALLRFVPVPFSAYMLQQQAAHWFSGDFSYEWQYDWVNLDKISWQMQIAAIAAEDQRFTQHFGLDFDAIQSALEDNAESARTRGGSTISQQTAKNLYLWHGQSWLRKGIEVPTTLLLEVVWDKRRILEVYLNIAEFGDGIFGVEAAARHYFNKSAAQLNLNEAALLAAVLPNPIRYKVNRPSATVLRKQQWILRQINALGGKGFLQKHVS</sequence>
<dbReference type="SUPFAM" id="SSF53955">
    <property type="entry name" value="Lysozyme-like"/>
    <property type="match status" value="1"/>
</dbReference>
<dbReference type="Gene3D" id="1.10.3810.10">
    <property type="entry name" value="Biosynthetic peptidoglycan transglycosylase-like"/>
    <property type="match status" value="1"/>
</dbReference>
<dbReference type="GO" id="GO:0009274">
    <property type="term" value="C:peptidoglycan-based cell wall"/>
    <property type="evidence" value="ECO:0007669"/>
    <property type="project" value="InterPro"/>
</dbReference>
<accession>A0A0A3B7B9</accession>
<evidence type="ECO:0000256" key="6">
    <source>
        <dbReference type="ARBA" id="ARBA00022960"/>
    </source>
</evidence>
<dbReference type="GO" id="GO:0008360">
    <property type="term" value="P:regulation of cell shape"/>
    <property type="evidence" value="ECO:0007669"/>
    <property type="project" value="UniProtKB-KW"/>
</dbReference>
<gene>
    <name evidence="11" type="primary">mtgA</name>
    <name evidence="13" type="ORF">OA57_11255</name>
</gene>
<keyword evidence="8 11" id="KW-1133">Transmembrane helix</keyword>
<keyword evidence="4 11" id="KW-0808">Transferase</keyword>
<dbReference type="InterPro" id="IPR023346">
    <property type="entry name" value="Lysozyme-like_dom_sf"/>
</dbReference>
<keyword evidence="6 11" id="KW-0133">Cell shape</keyword>
<evidence type="ECO:0000256" key="8">
    <source>
        <dbReference type="ARBA" id="ARBA00022989"/>
    </source>
</evidence>
<feature type="domain" description="Glycosyl transferase family 51" evidence="12">
    <location>
        <begin position="66"/>
        <end position="231"/>
    </location>
</feature>
<evidence type="ECO:0000256" key="11">
    <source>
        <dbReference type="HAMAP-Rule" id="MF_00766"/>
    </source>
</evidence>
<dbReference type="EMBL" id="JSUM01000019">
    <property type="protein sequence ID" value="KGQ69499.1"/>
    <property type="molecule type" value="Genomic_DNA"/>
</dbReference>
<evidence type="ECO:0000313" key="13">
    <source>
        <dbReference type="EMBL" id="KGQ69499.1"/>
    </source>
</evidence>
<keyword evidence="7 11" id="KW-0573">Peptidoglycan synthesis</keyword>
<dbReference type="PANTHER" id="PTHR30400:SF0">
    <property type="entry name" value="BIOSYNTHETIC PEPTIDOGLYCAN TRANSGLYCOSYLASE"/>
    <property type="match status" value="1"/>
</dbReference>
<dbReference type="PANTHER" id="PTHR30400">
    <property type="entry name" value="MONOFUNCTIONAL BIOSYNTHETIC PEPTIDOGLYCAN TRANSGLYCOSYLASE"/>
    <property type="match status" value="1"/>
</dbReference>
<dbReference type="InterPro" id="IPR011812">
    <property type="entry name" value="Pep_trsgly"/>
</dbReference>
<comment type="similarity">
    <text evidence="11">Belongs to the glycosyltransferase 51 family.</text>
</comment>
<comment type="subcellular location">
    <subcellularLocation>
        <location evidence="11">Cell inner membrane</location>
        <topology evidence="11">Single-pass membrane protein</topology>
    </subcellularLocation>
</comment>
<keyword evidence="1 11" id="KW-1003">Cell membrane</keyword>
<organism evidence="13 14">
    <name type="scientific">Chelonobacter oris</name>
    <dbReference type="NCBI Taxonomy" id="505317"/>
    <lineage>
        <taxon>Bacteria</taxon>
        <taxon>Pseudomonadati</taxon>
        <taxon>Pseudomonadota</taxon>
        <taxon>Gammaproteobacteria</taxon>
        <taxon>Pasteurellales</taxon>
        <taxon>Pasteurellaceae</taxon>
        <taxon>Chelonobacter</taxon>
    </lineage>
</organism>
<evidence type="ECO:0000256" key="10">
    <source>
        <dbReference type="ARBA" id="ARBA00023316"/>
    </source>
</evidence>
<dbReference type="InterPro" id="IPR001264">
    <property type="entry name" value="Glyco_trans_51"/>
</dbReference>
<dbReference type="Pfam" id="PF00912">
    <property type="entry name" value="Transgly"/>
    <property type="match status" value="1"/>
</dbReference>
<dbReference type="GO" id="GO:0005886">
    <property type="term" value="C:plasma membrane"/>
    <property type="evidence" value="ECO:0007669"/>
    <property type="project" value="UniProtKB-SubCell"/>
</dbReference>
<keyword evidence="10 11" id="KW-0961">Cell wall biogenesis/degradation</keyword>
<dbReference type="GO" id="GO:0008955">
    <property type="term" value="F:peptidoglycan glycosyltransferase activity"/>
    <property type="evidence" value="ECO:0007669"/>
    <property type="project" value="UniProtKB-UniRule"/>
</dbReference>
<comment type="pathway">
    <text evidence="11">Cell wall biogenesis; peptidoglycan biosynthesis.</text>
</comment>
<dbReference type="HAMAP" id="MF_00766">
    <property type="entry name" value="PGT_MtgA"/>
    <property type="match status" value="1"/>
</dbReference>
<dbReference type="STRING" id="505317.OA57_11255"/>
<dbReference type="GO" id="GO:0009252">
    <property type="term" value="P:peptidoglycan biosynthetic process"/>
    <property type="evidence" value="ECO:0007669"/>
    <property type="project" value="UniProtKB-UniRule"/>
</dbReference>
<name>A0A0A3B7B9_9PAST</name>
<keyword evidence="5 11" id="KW-0812">Transmembrane</keyword>
<dbReference type="EC" id="2.4.99.28" evidence="11"/>
<dbReference type="AlphaFoldDB" id="A0A0A3B7B9"/>
<evidence type="ECO:0000256" key="2">
    <source>
        <dbReference type="ARBA" id="ARBA00022519"/>
    </source>
</evidence>
<keyword evidence="9 11" id="KW-0472">Membrane</keyword>
<dbReference type="NCBIfam" id="TIGR02070">
    <property type="entry name" value="mono_pep_trsgly"/>
    <property type="match status" value="1"/>
</dbReference>
<dbReference type="UniPathway" id="UPA00219"/>
<dbReference type="InterPro" id="IPR036950">
    <property type="entry name" value="PBP_transglycosylase"/>
</dbReference>
<reference evidence="13 14" key="1">
    <citation type="submission" date="2014-11" db="EMBL/GenBank/DDBJ databases">
        <title>Draft genome sequence of Chelonobacter oris 1662T, associated with respiratory disease in Hermann's Tortoises.</title>
        <authorList>
            <person name="Kudirkiene E."/>
            <person name="Hansen M.J."/>
            <person name="Bojesen A.M."/>
        </authorList>
    </citation>
    <scope>NUCLEOTIDE SEQUENCE [LARGE SCALE GENOMIC DNA]</scope>
    <source>
        <strain evidence="13 14">1662</strain>
    </source>
</reference>
<dbReference type="Proteomes" id="UP000030380">
    <property type="component" value="Unassembled WGS sequence"/>
</dbReference>
<dbReference type="GO" id="GO:0071555">
    <property type="term" value="P:cell wall organization"/>
    <property type="evidence" value="ECO:0007669"/>
    <property type="project" value="UniProtKB-KW"/>
</dbReference>
<protein>
    <recommendedName>
        <fullName evidence="11">Biosynthetic peptidoglycan transglycosylase</fullName>
        <ecNumber evidence="11">2.4.99.28</ecNumber>
    </recommendedName>
    <alternativeName>
        <fullName evidence="11">Glycan polymerase</fullName>
    </alternativeName>
    <alternativeName>
        <fullName evidence="11">Peptidoglycan glycosyltransferase MtgA</fullName>
        <shortName evidence="11">PGT</shortName>
    </alternativeName>
</protein>
<proteinExistence type="inferred from homology"/>
<evidence type="ECO:0000256" key="3">
    <source>
        <dbReference type="ARBA" id="ARBA00022676"/>
    </source>
</evidence>
<keyword evidence="14" id="KW-1185">Reference proteome</keyword>